<evidence type="ECO:0000256" key="3">
    <source>
        <dbReference type="ARBA" id="ARBA00022692"/>
    </source>
</evidence>
<dbReference type="GO" id="GO:0005886">
    <property type="term" value="C:plasma membrane"/>
    <property type="evidence" value="ECO:0007669"/>
    <property type="project" value="TreeGrafter"/>
</dbReference>
<sequence length="493" mass="53516">MAQTDEVHNIPVVLAKEQDVEPPYSVFTTCEKWIIVTLASVAGLFSPLTAYIYLPAIPMIAAAFDKTVELTNLTVTVYLVFQGVSPMFWGTLADRMGRRPTSLGCLFVLSLACIGLALVPTSYFWLLMVLRCIQAVGSASTLTIGAGIIADIATPAERGGFYGIFTMGPQVGPAIGPVVGGALADKLGWRSIFWFLCISSSTCFIVMVTFLPETLRSVVGNGSVFPPIQYRPLLPLMGRGHKHSKVECPPARKSQNPFRLFTCLDILNLLVFNSIQYAVYTALLATISSLFEENYPHLTETDIGICYLASGAGLALGAIFSGKLMDWDYRTVKQQLLRDFTPEKGIPGHIISDDDFPIEATRLKRLPLWMIIFCVACTGYGWCFQAGTTIAVPLVLHFVIGFTEMAMLTTIQTILIDLAPSQGSSVTACNNLIRCSMGALLVSVIDLLLRKIGTGWTFVLLGGICFISVPLIWLAARIGPSCRAGRRVGQTAS</sequence>
<feature type="transmembrane region" description="Helical" evidence="7">
    <location>
        <begin position="73"/>
        <end position="92"/>
    </location>
</feature>
<feature type="transmembrane region" description="Helical" evidence="7">
    <location>
        <begin position="455"/>
        <end position="476"/>
    </location>
</feature>
<dbReference type="Gene3D" id="1.20.1250.20">
    <property type="entry name" value="MFS general substrate transporter like domains"/>
    <property type="match status" value="1"/>
</dbReference>
<keyword evidence="2" id="KW-0813">Transport</keyword>
<proteinExistence type="predicted"/>
<reference evidence="9 10" key="1">
    <citation type="submission" date="2014-04" db="EMBL/GenBank/DDBJ databases">
        <authorList>
            <consortium name="DOE Joint Genome Institute"/>
            <person name="Kuo A."/>
            <person name="Ruytinx J."/>
            <person name="Rineau F."/>
            <person name="Colpaert J."/>
            <person name="Kohler A."/>
            <person name="Nagy L.G."/>
            <person name="Floudas D."/>
            <person name="Copeland A."/>
            <person name="Barry K.W."/>
            <person name="Cichocki N."/>
            <person name="Veneault-Fourrey C."/>
            <person name="LaButti K."/>
            <person name="Lindquist E.A."/>
            <person name="Lipzen A."/>
            <person name="Lundell T."/>
            <person name="Morin E."/>
            <person name="Murat C."/>
            <person name="Sun H."/>
            <person name="Tunlid A."/>
            <person name="Henrissat B."/>
            <person name="Grigoriev I.V."/>
            <person name="Hibbett D.S."/>
            <person name="Martin F."/>
            <person name="Nordberg H.P."/>
            <person name="Cantor M.N."/>
            <person name="Hua S.X."/>
        </authorList>
    </citation>
    <scope>NUCLEOTIDE SEQUENCE [LARGE SCALE GENOMIC DNA]</scope>
    <source>
        <strain evidence="9 10">UH-Slu-Lm8-n1</strain>
    </source>
</reference>
<dbReference type="SUPFAM" id="SSF103473">
    <property type="entry name" value="MFS general substrate transporter"/>
    <property type="match status" value="1"/>
</dbReference>
<accession>A0A0C9ZDV7</accession>
<dbReference type="PROSITE" id="PS50850">
    <property type="entry name" value="MFS"/>
    <property type="match status" value="1"/>
</dbReference>
<dbReference type="EMBL" id="KN835598">
    <property type="protein sequence ID" value="KIK35685.1"/>
    <property type="molecule type" value="Genomic_DNA"/>
</dbReference>
<dbReference type="OrthoDB" id="440553at2759"/>
<gene>
    <name evidence="9" type="ORF">CY34DRAFT_562157</name>
</gene>
<dbReference type="InterPro" id="IPR036259">
    <property type="entry name" value="MFS_trans_sf"/>
</dbReference>
<dbReference type="FunFam" id="1.20.1720.10:FF:000009">
    <property type="entry name" value="MFS multidrug transporter"/>
    <property type="match status" value="1"/>
</dbReference>
<dbReference type="FunFam" id="1.20.1250.20:FF:000172">
    <property type="entry name" value="MFS multidrug resistance transporter"/>
    <property type="match status" value="1"/>
</dbReference>
<dbReference type="InParanoid" id="A0A0C9ZDV7"/>
<feature type="transmembrane region" description="Helical" evidence="7">
    <location>
        <begin position="104"/>
        <end position="126"/>
    </location>
</feature>
<evidence type="ECO:0000256" key="6">
    <source>
        <dbReference type="ARBA" id="ARBA00023180"/>
    </source>
</evidence>
<keyword evidence="3 7" id="KW-0812">Transmembrane</keyword>
<keyword evidence="5 7" id="KW-0472">Membrane</keyword>
<dbReference type="GO" id="GO:0140115">
    <property type="term" value="P:export across plasma membrane"/>
    <property type="evidence" value="ECO:0007669"/>
    <property type="project" value="UniProtKB-ARBA"/>
</dbReference>
<dbReference type="HOGENOM" id="CLU_008455_8_4_1"/>
<feature type="transmembrane region" description="Helical" evidence="7">
    <location>
        <begin position="303"/>
        <end position="320"/>
    </location>
</feature>
<dbReference type="Proteomes" id="UP000054485">
    <property type="component" value="Unassembled WGS sequence"/>
</dbReference>
<dbReference type="InterPro" id="IPR011701">
    <property type="entry name" value="MFS"/>
</dbReference>
<dbReference type="PANTHER" id="PTHR23502:SF51">
    <property type="entry name" value="QUINIDINE RESISTANCE PROTEIN 1-RELATED"/>
    <property type="match status" value="1"/>
</dbReference>
<dbReference type="AlphaFoldDB" id="A0A0C9ZDV7"/>
<dbReference type="STRING" id="930992.A0A0C9ZDV7"/>
<evidence type="ECO:0000256" key="4">
    <source>
        <dbReference type="ARBA" id="ARBA00022989"/>
    </source>
</evidence>
<feature type="transmembrane region" description="Helical" evidence="7">
    <location>
        <begin position="192"/>
        <end position="211"/>
    </location>
</feature>
<name>A0A0C9ZDV7_9AGAM</name>
<evidence type="ECO:0000256" key="1">
    <source>
        <dbReference type="ARBA" id="ARBA00004141"/>
    </source>
</evidence>
<evidence type="ECO:0000259" key="8">
    <source>
        <dbReference type="PROSITE" id="PS50850"/>
    </source>
</evidence>
<keyword evidence="10" id="KW-1185">Reference proteome</keyword>
<keyword evidence="6" id="KW-0325">Glycoprotein</keyword>
<evidence type="ECO:0000313" key="10">
    <source>
        <dbReference type="Proteomes" id="UP000054485"/>
    </source>
</evidence>
<feature type="transmembrane region" description="Helical" evidence="7">
    <location>
        <begin position="33"/>
        <end position="53"/>
    </location>
</feature>
<evidence type="ECO:0000256" key="2">
    <source>
        <dbReference type="ARBA" id="ARBA00022448"/>
    </source>
</evidence>
<evidence type="ECO:0000256" key="7">
    <source>
        <dbReference type="SAM" id="Phobius"/>
    </source>
</evidence>
<evidence type="ECO:0000313" key="9">
    <source>
        <dbReference type="EMBL" id="KIK35685.1"/>
    </source>
</evidence>
<feature type="transmembrane region" description="Helical" evidence="7">
    <location>
        <begin position="266"/>
        <end position="291"/>
    </location>
</feature>
<reference evidence="10" key="2">
    <citation type="submission" date="2015-01" db="EMBL/GenBank/DDBJ databases">
        <title>Evolutionary Origins and Diversification of the Mycorrhizal Mutualists.</title>
        <authorList>
            <consortium name="DOE Joint Genome Institute"/>
            <consortium name="Mycorrhizal Genomics Consortium"/>
            <person name="Kohler A."/>
            <person name="Kuo A."/>
            <person name="Nagy L.G."/>
            <person name="Floudas D."/>
            <person name="Copeland A."/>
            <person name="Barry K.W."/>
            <person name="Cichocki N."/>
            <person name="Veneault-Fourrey C."/>
            <person name="LaButti K."/>
            <person name="Lindquist E.A."/>
            <person name="Lipzen A."/>
            <person name="Lundell T."/>
            <person name="Morin E."/>
            <person name="Murat C."/>
            <person name="Riley R."/>
            <person name="Ohm R."/>
            <person name="Sun H."/>
            <person name="Tunlid A."/>
            <person name="Henrissat B."/>
            <person name="Grigoriev I.V."/>
            <person name="Hibbett D.S."/>
            <person name="Martin F."/>
        </authorList>
    </citation>
    <scope>NUCLEOTIDE SEQUENCE [LARGE SCALE GENOMIC DNA]</scope>
    <source>
        <strain evidence="10">UH-Slu-Lm8-n1</strain>
    </source>
</reference>
<feature type="transmembrane region" description="Helical" evidence="7">
    <location>
        <begin position="394"/>
        <end position="419"/>
    </location>
</feature>
<feature type="domain" description="Major facilitator superfamily (MFS) profile" evidence="8">
    <location>
        <begin position="35"/>
        <end position="480"/>
    </location>
</feature>
<evidence type="ECO:0000256" key="5">
    <source>
        <dbReference type="ARBA" id="ARBA00023136"/>
    </source>
</evidence>
<dbReference type="Gene3D" id="1.20.1720.10">
    <property type="entry name" value="Multidrug resistance protein D"/>
    <property type="match status" value="1"/>
</dbReference>
<dbReference type="Pfam" id="PF07690">
    <property type="entry name" value="MFS_1"/>
    <property type="match status" value="1"/>
</dbReference>
<comment type="subcellular location">
    <subcellularLocation>
        <location evidence="1">Membrane</location>
        <topology evidence="1">Multi-pass membrane protein</topology>
    </subcellularLocation>
</comment>
<dbReference type="PANTHER" id="PTHR23502">
    <property type="entry name" value="MAJOR FACILITATOR SUPERFAMILY"/>
    <property type="match status" value="1"/>
</dbReference>
<protein>
    <recommendedName>
        <fullName evidence="8">Major facilitator superfamily (MFS) profile domain-containing protein</fullName>
    </recommendedName>
</protein>
<dbReference type="GO" id="GO:0015137">
    <property type="term" value="F:citrate transmembrane transporter activity"/>
    <property type="evidence" value="ECO:0007669"/>
    <property type="project" value="UniProtKB-ARBA"/>
</dbReference>
<feature type="transmembrane region" description="Helical" evidence="7">
    <location>
        <begin position="366"/>
        <end position="388"/>
    </location>
</feature>
<organism evidence="9 10">
    <name type="scientific">Suillus luteus UH-Slu-Lm8-n1</name>
    <dbReference type="NCBI Taxonomy" id="930992"/>
    <lineage>
        <taxon>Eukaryota</taxon>
        <taxon>Fungi</taxon>
        <taxon>Dikarya</taxon>
        <taxon>Basidiomycota</taxon>
        <taxon>Agaricomycotina</taxon>
        <taxon>Agaricomycetes</taxon>
        <taxon>Agaricomycetidae</taxon>
        <taxon>Boletales</taxon>
        <taxon>Suillineae</taxon>
        <taxon>Suillaceae</taxon>
        <taxon>Suillus</taxon>
    </lineage>
</organism>
<dbReference type="InterPro" id="IPR020846">
    <property type="entry name" value="MFS_dom"/>
</dbReference>
<keyword evidence="4 7" id="KW-1133">Transmembrane helix</keyword>